<gene>
    <name evidence="1" type="ORF">ACFOEN_16695</name>
</gene>
<reference evidence="2" key="1">
    <citation type="journal article" date="2019" name="Int. J. Syst. Evol. Microbiol.">
        <title>The Global Catalogue of Microorganisms (GCM) 10K type strain sequencing project: providing services to taxonomists for standard genome sequencing and annotation.</title>
        <authorList>
            <consortium name="The Broad Institute Genomics Platform"/>
            <consortium name="The Broad Institute Genome Sequencing Center for Infectious Disease"/>
            <person name="Wu L."/>
            <person name="Ma J."/>
        </authorList>
    </citation>
    <scope>NUCLEOTIDE SEQUENCE [LARGE SCALE GENOMIC DNA]</scope>
    <source>
        <strain evidence="2">KCTC 52168</strain>
    </source>
</reference>
<evidence type="ECO:0000313" key="2">
    <source>
        <dbReference type="Proteomes" id="UP001595556"/>
    </source>
</evidence>
<dbReference type="EMBL" id="JBHRTI010000010">
    <property type="protein sequence ID" value="MFC3149263.1"/>
    <property type="molecule type" value="Genomic_DNA"/>
</dbReference>
<protein>
    <submittedName>
        <fullName evidence="1">Uncharacterized protein</fullName>
    </submittedName>
</protein>
<dbReference type="RefSeq" id="WP_377305884.1">
    <property type="nucleotide sequence ID" value="NZ_CP180191.1"/>
</dbReference>
<comment type="caution">
    <text evidence="1">The sequence shown here is derived from an EMBL/GenBank/DDBJ whole genome shotgun (WGS) entry which is preliminary data.</text>
</comment>
<accession>A0ABV7H909</accession>
<name>A0ABV7H909_9BURK</name>
<proteinExistence type="predicted"/>
<keyword evidence="2" id="KW-1185">Reference proteome</keyword>
<sequence length="234" mass="24549">MHDIGRGGLSRRMDQALGLKQMFGVRDTLVVPVLAPVQDEAAGEVLAQLMADLERLGEPCTLLDARGARHVDDLAHQILMTARMPDRDLGQRTGEFGSPLSGLSLVFAVMADAKIADILAPDSDCLVLVDTHPARLTQTYAAAKRLMQARPDVRQQLIAYGGSLNMAARGGARVGSLLTQVAPAGGALSGGRSALLGCHAPREGLVQQVAERLLALSFAVLPQPAVATPSGALH</sequence>
<organism evidence="1 2">
    <name type="scientific">Piscinibacterium candidicorallinum</name>
    <dbReference type="NCBI Taxonomy" id="1793872"/>
    <lineage>
        <taxon>Bacteria</taxon>
        <taxon>Pseudomonadati</taxon>
        <taxon>Pseudomonadota</taxon>
        <taxon>Betaproteobacteria</taxon>
        <taxon>Burkholderiales</taxon>
        <taxon>Piscinibacterium</taxon>
    </lineage>
</organism>
<dbReference type="Proteomes" id="UP001595556">
    <property type="component" value="Unassembled WGS sequence"/>
</dbReference>
<evidence type="ECO:0000313" key="1">
    <source>
        <dbReference type="EMBL" id="MFC3149263.1"/>
    </source>
</evidence>